<keyword evidence="5 8" id="KW-0560">Oxidoreductase</keyword>
<dbReference type="AlphaFoldDB" id="A0A450TW58"/>
<evidence type="ECO:0000256" key="8">
    <source>
        <dbReference type="RuleBase" id="RU000461"/>
    </source>
</evidence>
<accession>A0A450TW58</accession>
<dbReference type="PRINTS" id="PR00463">
    <property type="entry name" value="EP450I"/>
</dbReference>
<dbReference type="PANTHER" id="PTHR24289">
    <property type="entry name" value="STEROID 17-ALPHA-HYDROXYLASE/17,20 LYASE"/>
    <property type="match status" value="1"/>
</dbReference>
<dbReference type="Pfam" id="PF00067">
    <property type="entry name" value="p450"/>
    <property type="match status" value="1"/>
</dbReference>
<comment type="cofactor">
    <cofactor evidence="1 7">
        <name>heme</name>
        <dbReference type="ChEBI" id="CHEBI:30413"/>
    </cofactor>
</comment>
<name>A0A450TW58_9GAMM</name>
<evidence type="ECO:0000256" key="1">
    <source>
        <dbReference type="ARBA" id="ARBA00001971"/>
    </source>
</evidence>
<dbReference type="InterPro" id="IPR002401">
    <property type="entry name" value="Cyt_P450_E_grp-I"/>
</dbReference>
<dbReference type="GO" id="GO:0005506">
    <property type="term" value="F:iron ion binding"/>
    <property type="evidence" value="ECO:0007669"/>
    <property type="project" value="InterPro"/>
</dbReference>
<dbReference type="EMBL" id="CAADFE010000045">
    <property type="protein sequence ID" value="VFJ73138.1"/>
    <property type="molecule type" value="Genomic_DNA"/>
</dbReference>
<evidence type="ECO:0000256" key="6">
    <source>
        <dbReference type="ARBA" id="ARBA00023004"/>
    </source>
</evidence>
<keyword evidence="8" id="KW-0503">Monooxygenase</keyword>
<proteinExistence type="inferred from homology"/>
<evidence type="ECO:0000256" key="7">
    <source>
        <dbReference type="PIRSR" id="PIRSR602401-1"/>
    </source>
</evidence>
<dbReference type="GO" id="GO:0042446">
    <property type="term" value="P:hormone biosynthetic process"/>
    <property type="evidence" value="ECO:0007669"/>
    <property type="project" value="TreeGrafter"/>
</dbReference>
<dbReference type="InterPro" id="IPR017972">
    <property type="entry name" value="Cyt_P450_CS"/>
</dbReference>
<dbReference type="InterPro" id="IPR036396">
    <property type="entry name" value="Cyt_P450_sf"/>
</dbReference>
<feature type="binding site" description="axial binding residue" evidence="7">
    <location>
        <position position="423"/>
    </location>
    <ligand>
        <name>heme</name>
        <dbReference type="ChEBI" id="CHEBI:30413"/>
    </ligand>
    <ligandPart>
        <name>Fe</name>
        <dbReference type="ChEBI" id="CHEBI:18248"/>
    </ligandPart>
</feature>
<keyword evidence="3 7" id="KW-0349">Heme</keyword>
<gene>
    <name evidence="9" type="ORF">BECKFW1821C_GA0114237_104513</name>
</gene>
<evidence type="ECO:0000256" key="5">
    <source>
        <dbReference type="ARBA" id="ARBA00023002"/>
    </source>
</evidence>
<comment type="similarity">
    <text evidence="2 8">Belongs to the cytochrome P450 family.</text>
</comment>
<dbReference type="SUPFAM" id="SSF48264">
    <property type="entry name" value="Cytochrome P450"/>
    <property type="match status" value="1"/>
</dbReference>
<evidence type="ECO:0000256" key="4">
    <source>
        <dbReference type="ARBA" id="ARBA00022723"/>
    </source>
</evidence>
<dbReference type="PROSITE" id="PS00086">
    <property type="entry name" value="CYTOCHROME_P450"/>
    <property type="match status" value="1"/>
</dbReference>
<dbReference type="PANTHER" id="PTHR24289:SF21">
    <property type="entry name" value="CYTOCHROME P450 1A"/>
    <property type="match status" value="1"/>
</dbReference>
<dbReference type="GO" id="GO:0004508">
    <property type="term" value="F:steroid 17-alpha-monooxygenase activity"/>
    <property type="evidence" value="ECO:0007669"/>
    <property type="project" value="TreeGrafter"/>
</dbReference>
<organism evidence="9">
    <name type="scientific">Candidatus Kentrum sp. FW</name>
    <dbReference type="NCBI Taxonomy" id="2126338"/>
    <lineage>
        <taxon>Bacteria</taxon>
        <taxon>Pseudomonadati</taxon>
        <taxon>Pseudomonadota</taxon>
        <taxon>Gammaproteobacteria</taxon>
        <taxon>Candidatus Kentrum</taxon>
    </lineage>
</organism>
<protein>
    <submittedName>
        <fullName evidence="9">Cytochrome P450</fullName>
    </submittedName>
</protein>
<keyword evidence="6 7" id="KW-0408">Iron</keyword>
<evidence type="ECO:0000313" key="9">
    <source>
        <dbReference type="EMBL" id="VFJ73138.1"/>
    </source>
</evidence>
<dbReference type="Gene3D" id="1.10.630.10">
    <property type="entry name" value="Cytochrome P450"/>
    <property type="match status" value="1"/>
</dbReference>
<keyword evidence="4 7" id="KW-0479">Metal-binding</keyword>
<sequence length="478" mass="54990">MAQKSVSHIKKEYPKNAEWLIHDNPHILFAELARKQGPVVPLFGKRKLFAINGLETITEVLKEQANKLRRPTLEPLQTGRTIKIVEAKDGRPHEEQRRLMLKIINDFVMSRIPDIETHVRRAADFIIEEIATGQPIDPDIPVGAGILSYTYRMNFGESLTKEAAIEMISGIGSLSFSKNGNGMRFQFFREELMPSDWFYPSFEEFNVFKQNSGLFERNMKAFMGKIEEQIIEHKRSFDSNHLRDITDALIKANDEYKSELPIDTRLDEEDIILGSMVHLFGVTRGLLIVFTIHALHYMAVYQEIQSTIQKELDEAMARGIQPGFSSRHEIPFTEACLWEILRHASVAALASFGYEAREDIMAAGRKLDKGAILLINYYSTTRDERHWPDPESFNPRRFLDAEGRVDRSRTDKFLPFGIGHHRCLGGPNWGYVNMMTLFPTLLARCRFERTLSTPDKLEQHPGPFLTPHNYELIATRRP</sequence>
<evidence type="ECO:0000256" key="2">
    <source>
        <dbReference type="ARBA" id="ARBA00010617"/>
    </source>
</evidence>
<dbReference type="InterPro" id="IPR001128">
    <property type="entry name" value="Cyt_P450"/>
</dbReference>
<reference evidence="9" key="1">
    <citation type="submission" date="2019-02" db="EMBL/GenBank/DDBJ databases">
        <authorList>
            <person name="Gruber-Vodicka R. H."/>
            <person name="Seah K. B. B."/>
        </authorList>
    </citation>
    <scope>NUCLEOTIDE SEQUENCE</scope>
    <source>
        <strain evidence="9">BECK_BZ131</strain>
    </source>
</reference>
<dbReference type="GO" id="GO:0020037">
    <property type="term" value="F:heme binding"/>
    <property type="evidence" value="ECO:0007669"/>
    <property type="project" value="InterPro"/>
</dbReference>
<evidence type="ECO:0000256" key="3">
    <source>
        <dbReference type="ARBA" id="ARBA00022617"/>
    </source>
</evidence>
<dbReference type="GO" id="GO:0042448">
    <property type="term" value="P:progesterone metabolic process"/>
    <property type="evidence" value="ECO:0007669"/>
    <property type="project" value="TreeGrafter"/>
</dbReference>